<feature type="compositionally biased region" description="Basic residues" evidence="1">
    <location>
        <begin position="513"/>
        <end position="528"/>
    </location>
</feature>
<dbReference type="EMBL" id="LR877149">
    <property type="protein sequence ID" value="CAD2215436.1"/>
    <property type="molecule type" value="Genomic_DNA"/>
</dbReference>
<accession>A0A7G2C6S9</accession>
<name>A0A7G2C6S9_9TRYP</name>
<keyword evidence="2" id="KW-0472">Membrane</keyword>
<organism evidence="3 4">
    <name type="scientific">Angomonas deanei</name>
    <dbReference type="NCBI Taxonomy" id="59799"/>
    <lineage>
        <taxon>Eukaryota</taxon>
        <taxon>Discoba</taxon>
        <taxon>Euglenozoa</taxon>
        <taxon>Kinetoplastea</taxon>
        <taxon>Metakinetoplastina</taxon>
        <taxon>Trypanosomatida</taxon>
        <taxon>Trypanosomatidae</taxon>
        <taxon>Strigomonadinae</taxon>
        <taxon>Angomonas</taxon>
    </lineage>
</organism>
<feature type="compositionally biased region" description="Basic and acidic residues" evidence="1">
    <location>
        <begin position="529"/>
        <end position="555"/>
    </location>
</feature>
<feature type="transmembrane region" description="Helical" evidence="2">
    <location>
        <begin position="42"/>
        <end position="63"/>
    </location>
</feature>
<evidence type="ECO:0000313" key="3">
    <source>
        <dbReference type="EMBL" id="CAD2215436.1"/>
    </source>
</evidence>
<feature type="region of interest" description="Disordered" evidence="1">
    <location>
        <begin position="257"/>
        <end position="293"/>
    </location>
</feature>
<feature type="transmembrane region" description="Helical" evidence="2">
    <location>
        <begin position="75"/>
        <end position="94"/>
    </location>
</feature>
<feature type="region of interest" description="Disordered" evidence="1">
    <location>
        <begin position="309"/>
        <end position="346"/>
    </location>
</feature>
<feature type="compositionally biased region" description="Pro residues" evidence="1">
    <location>
        <begin position="337"/>
        <end position="346"/>
    </location>
</feature>
<evidence type="ECO:0000256" key="1">
    <source>
        <dbReference type="SAM" id="MobiDB-lite"/>
    </source>
</evidence>
<gene>
    <name evidence="3" type="ORF">ADEAN_000289100</name>
</gene>
<sequence>MQVASVILIYLFRFVVFGCLKNRVEYGSAPPVITFLSGKATMIASITHFVMANILLLIAYLILYVENVSREVESFLSALVIIGFSILVLLYVLLCIRDIISRLVHCKRDREKGGRKASAIQQKIRVMAHIYNEISRSIYDYLRLCEGGFKIAQQLDEMAVTHRRRMDGTIFSSSSSASSDDMVPFGGGDRNTLMMQFRRPSSDDDSLMSDMDVMHTGLSGGMRFRDEENSFLKDWHTLDEPDMVVPTDNANWLTKEDVASAQPPGEGDLITSKDGESAGSGEYQSVPFPVHQPTLNRCPSMRFSIRNVKKTPADDTAKQGDEETTLGHSSGKAADSIPPPATPPPALPPDTLAMSLNALLASDPVDVASHFDPMAVPPLPVVKPKSKPPQNAQDILKEVRDASPPEMNSGWQSAPGLDLLASLRGVDSEEARSLLHMLQLAPPAGTSAGNETDVAATHGETPAAAKDTTNAQSEHKASEATDTVPDPEVEKPQLPPPLPVFSRPELPKSDRHSRAKQKQKLARKKEKERRKENASGPPPERKKGGEDADTNRKRR</sequence>
<dbReference type="VEuPathDB" id="TriTrypDB:ADEAN_000289100"/>
<dbReference type="AlphaFoldDB" id="A0A7G2C6S9"/>
<evidence type="ECO:0000256" key="2">
    <source>
        <dbReference type="SAM" id="Phobius"/>
    </source>
</evidence>
<feature type="compositionally biased region" description="Basic and acidic residues" evidence="1">
    <location>
        <begin position="311"/>
        <end position="321"/>
    </location>
</feature>
<proteinExistence type="predicted"/>
<dbReference type="Proteomes" id="UP000515908">
    <property type="component" value="Chromosome 05"/>
</dbReference>
<keyword evidence="2" id="KW-0812">Transmembrane</keyword>
<evidence type="ECO:0000313" key="4">
    <source>
        <dbReference type="Proteomes" id="UP000515908"/>
    </source>
</evidence>
<reference evidence="3 4" key="1">
    <citation type="submission" date="2020-08" db="EMBL/GenBank/DDBJ databases">
        <authorList>
            <person name="Newling K."/>
            <person name="Davey J."/>
            <person name="Forrester S."/>
        </authorList>
    </citation>
    <scope>NUCLEOTIDE SEQUENCE [LARGE SCALE GENOMIC DNA]</scope>
    <source>
        <strain evidence="4">Crithidia deanei Carvalho (ATCC PRA-265)</strain>
    </source>
</reference>
<keyword evidence="2" id="KW-1133">Transmembrane helix</keyword>
<protein>
    <submittedName>
        <fullName evidence="3">Uncharacterized protein</fullName>
    </submittedName>
</protein>
<feature type="region of interest" description="Disordered" evidence="1">
    <location>
        <begin position="442"/>
        <end position="555"/>
    </location>
</feature>
<keyword evidence="4" id="KW-1185">Reference proteome</keyword>